<dbReference type="RefSeq" id="WP_011792267.1">
    <property type="nucleotide sequence ID" value="NC_008751.1"/>
</dbReference>
<sequence length="203" mass="22808">MMPLPPIRLPFWMGGEQASKLAAAAQVWFARLGEVATWPARQLDPFTATLPVLDLMAWQRNITSYPGEPERLYRLRVAHAYANACDAGSVAGWKRIFRRLELGDVELEERVPGQPWDVIGVVVDDASFPDRQNVLEIIVDEYGRTCRRYRFISRITKAVRVTACAFDDDHLTVSACSATIPGVRLPVRAATFDNEHHTMEAIA</sequence>
<gene>
    <name evidence="1" type="ordered locus">Dvul_1452</name>
</gene>
<accession>A0A0H3AA93</accession>
<dbReference type="KEGG" id="dvl:Dvul_1452"/>
<organism evidence="1 2">
    <name type="scientific">Nitratidesulfovibrio vulgaris (strain DP4)</name>
    <name type="common">Desulfovibrio vulgaris</name>
    <dbReference type="NCBI Taxonomy" id="391774"/>
    <lineage>
        <taxon>Bacteria</taxon>
        <taxon>Pseudomonadati</taxon>
        <taxon>Thermodesulfobacteriota</taxon>
        <taxon>Desulfovibrionia</taxon>
        <taxon>Desulfovibrionales</taxon>
        <taxon>Desulfovibrionaceae</taxon>
        <taxon>Nitratidesulfovibrio</taxon>
    </lineage>
</organism>
<name>A0A0H3AA93_NITV4</name>
<reference evidence="2" key="1">
    <citation type="journal article" date="2009" name="Environ. Microbiol.">
        <title>Contribution of mobile genetic elements to Desulfovibrio vulgaris genome plasticity.</title>
        <authorList>
            <person name="Walker C.B."/>
            <person name="Stolyar S."/>
            <person name="Chivian D."/>
            <person name="Pinel N."/>
            <person name="Gabster J.A."/>
            <person name="Dehal P.S."/>
            <person name="He Z."/>
            <person name="Yang Z.K."/>
            <person name="Yen H.C."/>
            <person name="Zhou J."/>
            <person name="Wall J.D."/>
            <person name="Hazen T.C."/>
            <person name="Arkin A.P."/>
            <person name="Stahl D.A."/>
        </authorList>
    </citation>
    <scope>NUCLEOTIDE SEQUENCE [LARGE SCALE GENOMIC DNA]</scope>
    <source>
        <strain evidence="2">DP4</strain>
    </source>
</reference>
<protein>
    <submittedName>
        <fullName evidence="1">Putative phage protein</fullName>
    </submittedName>
</protein>
<dbReference type="AlphaFoldDB" id="A0A0H3AA93"/>
<proteinExistence type="predicted"/>
<evidence type="ECO:0000313" key="1">
    <source>
        <dbReference type="EMBL" id="ABM28470.1"/>
    </source>
</evidence>
<dbReference type="HOGENOM" id="CLU_109377_0_0_7"/>
<evidence type="ECO:0000313" key="2">
    <source>
        <dbReference type="Proteomes" id="UP000009173"/>
    </source>
</evidence>
<dbReference type="Proteomes" id="UP000009173">
    <property type="component" value="Chromosome"/>
</dbReference>
<dbReference type="EMBL" id="CP000527">
    <property type="protein sequence ID" value="ABM28470.1"/>
    <property type="molecule type" value="Genomic_DNA"/>
</dbReference>